<name>A0A2R6NL25_9APHY</name>
<gene>
    <name evidence="2" type="ORF">PHLCEN_2v11076</name>
</gene>
<evidence type="ECO:0000313" key="3">
    <source>
        <dbReference type="Proteomes" id="UP000186601"/>
    </source>
</evidence>
<dbReference type="OrthoDB" id="8954335at2759"/>
<sequence length="245" mass="28700">MGGISRRNFGMFRSLCGDSNLQNVLIVTNMWGEVSEERGSARENELANDNQLFKPVLDKGARMVRHYDTFQSGQEILRRLVDNHPLPLQIQHEIVDEHKEIPQTVAGAELESKAMEEAKRQQEEEMRKHREAMEAAMRAQAEQKAREVEQARIAKVAAEARAREEYQRQVAQQAEAQRQEQARLQQIQRDLEAQAAARRAEEERIQRMREEENRRAREAEEARARHRAQVERLNRRRRKNDCIIC</sequence>
<comment type="caution">
    <text evidence="2">The sequence shown here is derived from an EMBL/GenBank/DDBJ whole genome shotgun (WGS) entry which is preliminary data.</text>
</comment>
<feature type="region of interest" description="Disordered" evidence="1">
    <location>
        <begin position="199"/>
        <end position="229"/>
    </location>
</feature>
<protein>
    <submittedName>
        <fullName evidence="2">Uncharacterized protein</fullName>
    </submittedName>
</protein>
<proteinExistence type="predicted"/>
<keyword evidence="3" id="KW-1185">Reference proteome</keyword>
<evidence type="ECO:0000313" key="2">
    <source>
        <dbReference type="EMBL" id="PSR73054.1"/>
    </source>
</evidence>
<dbReference type="Proteomes" id="UP000186601">
    <property type="component" value="Unassembled WGS sequence"/>
</dbReference>
<accession>A0A2R6NL25</accession>
<dbReference type="STRING" id="98765.A0A2R6NL25"/>
<organism evidence="2 3">
    <name type="scientific">Hermanssonia centrifuga</name>
    <dbReference type="NCBI Taxonomy" id="98765"/>
    <lineage>
        <taxon>Eukaryota</taxon>
        <taxon>Fungi</taxon>
        <taxon>Dikarya</taxon>
        <taxon>Basidiomycota</taxon>
        <taxon>Agaricomycotina</taxon>
        <taxon>Agaricomycetes</taxon>
        <taxon>Polyporales</taxon>
        <taxon>Meruliaceae</taxon>
        <taxon>Hermanssonia</taxon>
    </lineage>
</organism>
<reference evidence="2 3" key="1">
    <citation type="submission" date="2018-02" db="EMBL/GenBank/DDBJ databases">
        <title>Genome sequence of the basidiomycete white-rot fungus Phlebia centrifuga.</title>
        <authorList>
            <person name="Granchi Z."/>
            <person name="Peng M."/>
            <person name="de Vries R.P."/>
            <person name="Hilden K."/>
            <person name="Makela M.R."/>
            <person name="Grigoriev I."/>
            <person name="Riley R."/>
        </authorList>
    </citation>
    <scope>NUCLEOTIDE SEQUENCE [LARGE SCALE GENOMIC DNA]</scope>
    <source>
        <strain evidence="2 3">FBCC195</strain>
    </source>
</reference>
<dbReference type="AlphaFoldDB" id="A0A2R6NL25"/>
<dbReference type="EMBL" id="MLYV02001116">
    <property type="protein sequence ID" value="PSR73054.1"/>
    <property type="molecule type" value="Genomic_DNA"/>
</dbReference>
<evidence type="ECO:0000256" key="1">
    <source>
        <dbReference type="SAM" id="MobiDB-lite"/>
    </source>
</evidence>